<name>A0A9P5NYZ2_GYMJU</name>
<dbReference type="EMBL" id="JADNYJ010000011">
    <property type="protein sequence ID" value="KAF8908612.1"/>
    <property type="molecule type" value="Genomic_DNA"/>
</dbReference>
<protein>
    <submittedName>
        <fullName evidence="1">Uncharacterized protein</fullName>
    </submittedName>
</protein>
<proteinExistence type="predicted"/>
<dbReference type="AlphaFoldDB" id="A0A9P5NYZ2"/>
<evidence type="ECO:0000313" key="2">
    <source>
        <dbReference type="Proteomes" id="UP000724874"/>
    </source>
</evidence>
<comment type="caution">
    <text evidence="1">The sequence shown here is derived from an EMBL/GenBank/DDBJ whole genome shotgun (WGS) entry which is preliminary data.</text>
</comment>
<accession>A0A9P5NYZ2</accession>
<dbReference type="Proteomes" id="UP000724874">
    <property type="component" value="Unassembled WGS sequence"/>
</dbReference>
<keyword evidence="2" id="KW-1185">Reference proteome</keyword>
<reference evidence="1" key="1">
    <citation type="submission" date="2020-11" db="EMBL/GenBank/DDBJ databases">
        <authorList>
            <consortium name="DOE Joint Genome Institute"/>
            <person name="Ahrendt S."/>
            <person name="Riley R."/>
            <person name="Andreopoulos W."/>
            <person name="LaButti K."/>
            <person name="Pangilinan J."/>
            <person name="Ruiz-duenas F.J."/>
            <person name="Barrasa J.M."/>
            <person name="Sanchez-Garcia M."/>
            <person name="Camarero S."/>
            <person name="Miyauchi S."/>
            <person name="Serrano A."/>
            <person name="Linde D."/>
            <person name="Babiker R."/>
            <person name="Drula E."/>
            <person name="Ayuso-Fernandez I."/>
            <person name="Pacheco R."/>
            <person name="Padilla G."/>
            <person name="Ferreira P."/>
            <person name="Barriuso J."/>
            <person name="Kellner H."/>
            <person name="Castanera R."/>
            <person name="Alfaro M."/>
            <person name="Ramirez L."/>
            <person name="Pisabarro A.G."/>
            <person name="Kuo A."/>
            <person name="Tritt A."/>
            <person name="Lipzen A."/>
            <person name="He G."/>
            <person name="Yan M."/>
            <person name="Ng V."/>
            <person name="Cullen D."/>
            <person name="Martin F."/>
            <person name="Rosso M.-N."/>
            <person name="Henrissat B."/>
            <person name="Hibbett D."/>
            <person name="Martinez A.T."/>
            <person name="Grigoriev I.V."/>
        </authorList>
    </citation>
    <scope>NUCLEOTIDE SEQUENCE</scope>
    <source>
        <strain evidence="1">AH 44721</strain>
    </source>
</reference>
<gene>
    <name evidence="1" type="ORF">CPB84DRAFT_1744233</name>
</gene>
<evidence type="ECO:0000313" key="1">
    <source>
        <dbReference type="EMBL" id="KAF8908612.1"/>
    </source>
</evidence>
<sequence>MPKFIVQSAKNFKVLVYADKIRPFRAKIHDPVVRIKMGSGPLSLSQLYCFDIIPATLFLCTLQNAPMASVGGQLGLEVHLKTLLSSKYFAKYDTSLLKHRKCARKAGEEKKKAIDGELARCDEDKASTGHDSMSVISRQ</sequence>
<organism evidence="1 2">
    <name type="scientific">Gymnopilus junonius</name>
    <name type="common">Spectacular rustgill mushroom</name>
    <name type="synonym">Gymnopilus spectabilis subsp. junonius</name>
    <dbReference type="NCBI Taxonomy" id="109634"/>
    <lineage>
        <taxon>Eukaryota</taxon>
        <taxon>Fungi</taxon>
        <taxon>Dikarya</taxon>
        <taxon>Basidiomycota</taxon>
        <taxon>Agaricomycotina</taxon>
        <taxon>Agaricomycetes</taxon>
        <taxon>Agaricomycetidae</taxon>
        <taxon>Agaricales</taxon>
        <taxon>Agaricineae</taxon>
        <taxon>Hymenogastraceae</taxon>
        <taxon>Gymnopilus</taxon>
    </lineage>
</organism>